<dbReference type="Pfam" id="PF00560">
    <property type="entry name" value="LRR_1"/>
    <property type="match status" value="1"/>
</dbReference>
<name>A0A182J9L5_ANOAO</name>
<dbReference type="GO" id="GO:0005615">
    <property type="term" value="C:extracellular space"/>
    <property type="evidence" value="ECO:0007669"/>
    <property type="project" value="TreeGrafter"/>
</dbReference>
<dbReference type="PROSITE" id="PS51450">
    <property type="entry name" value="LRR"/>
    <property type="match status" value="1"/>
</dbReference>
<dbReference type="InterPro" id="IPR032675">
    <property type="entry name" value="LRR_dom_sf"/>
</dbReference>
<dbReference type="Pfam" id="PF13855">
    <property type="entry name" value="LRR_8"/>
    <property type="match status" value="2"/>
</dbReference>
<dbReference type="Gene3D" id="3.80.10.10">
    <property type="entry name" value="Ribonuclease Inhibitor"/>
    <property type="match status" value="3"/>
</dbReference>
<dbReference type="InterPro" id="IPR001611">
    <property type="entry name" value="Leu-rich_rpt"/>
</dbReference>
<evidence type="ECO:0008006" key="2">
    <source>
        <dbReference type="Google" id="ProtNLM"/>
    </source>
</evidence>
<reference evidence="1" key="1">
    <citation type="submission" date="2022-08" db="UniProtKB">
        <authorList>
            <consortium name="EnsemblMetazoa"/>
        </authorList>
    </citation>
    <scope>IDENTIFICATION</scope>
    <source>
        <strain evidence="1">EBRO</strain>
    </source>
</reference>
<organism evidence="1">
    <name type="scientific">Anopheles atroparvus</name>
    <name type="common">European mosquito</name>
    <dbReference type="NCBI Taxonomy" id="41427"/>
    <lineage>
        <taxon>Eukaryota</taxon>
        <taxon>Metazoa</taxon>
        <taxon>Ecdysozoa</taxon>
        <taxon>Arthropoda</taxon>
        <taxon>Hexapoda</taxon>
        <taxon>Insecta</taxon>
        <taxon>Pterygota</taxon>
        <taxon>Neoptera</taxon>
        <taxon>Endopterygota</taxon>
        <taxon>Diptera</taxon>
        <taxon>Nematocera</taxon>
        <taxon>Culicoidea</taxon>
        <taxon>Culicidae</taxon>
        <taxon>Anophelinae</taxon>
        <taxon>Anopheles</taxon>
    </lineage>
</organism>
<dbReference type="AlphaFoldDB" id="A0A182J9L5"/>
<dbReference type="STRING" id="41427.A0A182J9L5"/>
<dbReference type="SMART" id="SM00369">
    <property type="entry name" value="LRR_TYP"/>
    <property type="match status" value="4"/>
</dbReference>
<dbReference type="PANTHER" id="PTHR45712">
    <property type="entry name" value="AGAP008170-PA"/>
    <property type="match status" value="1"/>
</dbReference>
<dbReference type="VEuPathDB" id="VectorBase:AATE013968"/>
<dbReference type="PANTHER" id="PTHR45712:SF22">
    <property type="entry name" value="INSULIN-LIKE GROWTH FACTOR-BINDING PROTEIN COMPLEX ACID LABILE SUBUNIT"/>
    <property type="match status" value="1"/>
</dbReference>
<dbReference type="InterPro" id="IPR050333">
    <property type="entry name" value="SLRP"/>
</dbReference>
<proteinExistence type="predicted"/>
<evidence type="ECO:0000313" key="1">
    <source>
        <dbReference type="EnsemblMetazoa" id="AATE013968-PA.1"/>
    </source>
</evidence>
<accession>A0A182J9L5</accession>
<protein>
    <recommendedName>
        <fullName evidence="2">Leucine rich immune protein (Coil-less)</fullName>
    </recommendedName>
</protein>
<dbReference type="SUPFAM" id="SSF52058">
    <property type="entry name" value="L domain-like"/>
    <property type="match status" value="1"/>
</dbReference>
<dbReference type="EnsemblMetazoa" id="AATE013968-RA">
    <property type="protein sequence ID" value="AATE013968-PA.1"/>
    <property type="gene ID" value="AATE013968"/>
</dbReference>
<dbReference type="InterPro" id="IPR003591">
    <property type="entry name" value="Leu-rich_rpt_typical-subtyp"/>
</dbReference>
<sequence length="362" mass="41870">MFEEREWNRTTFTIASTATYDIYILLNAPVLQYVYIQHNPKVHQLFIEHCALVSIPKTISNLPTLRKLSIRFCRLRYLNMYDFLHVPTLSTIDLAHNQIATVYEPPVKGTRLPTRELFLNNNSLHHANMSWFSTMENLTCLHLDCNHLEELDASVPMPTLHELSVAYNRLRTLDLSRWSFLSSLSIVYVNNNHLTSAPVGWSSLVRLEVLDLSCNHIGSFLMDDLYLTKVRRLSLATNELTTVTTSMLHLRVPLEMLQLSKNRLSVLDVSRWDMPNLWELNVANNRLTELGDTFTRFPSLGSLLNLSQNVWSCRWLASIHPAELKAKRYAKLSTNDSCVDRKHMISEQLWICCWDEAPKNAQ</sequence>